<sequence>MICKYQVGRRYCC</sequence>
<proteinExistence type="predicted"/>
<dbReference type="EMBL" id="GGEC01058551">
    <property type="protein sequence ID" value="MBX39035.1"/>
    <property type="molecule type" value="Transcribed_RNA"/>
</dbReference>
<name>A0A2P2N982_RHIMU</name>
<accession>A0A2P2N982</accession>
<protein>
    <submittedName>
        <fullName evidence="1">Uncharacterized protein</fullName>
    </submittedName>
</protein>
<reference evidence="1" key="1">
    <citation type="submission" date="2018-02" db="EMBL/GenBank/DDBJ databases">
        <title>Rhizophora mucronata_Transcriptome.</title>
        <authorList>
            <person name="Meera S.P."/>
            <person name="Sreeshan A."/>
            <person name="Augustine A."/>
        </authorList>
    </citation>
    <scope>NUCLEOTIDE SEQUENCE</scope>
    <source>
        <tissue evidence="1">Leaf</tissue>
    </source>
</reference>
<evidence type="ECO:0000313" key="1">
    <source>
        <dbReference type="EMBL" id="MBX39035.1"/>
    </source>
</evidence>
<organism evidence="1">
    <name type="scientific">Rhizophora mucronata</name>
    <name type="common">Asiatic mangrove</name>
    <dbReference type="NCBI Taxonomy" id="61149"/>
    <lineage>
        <taxon>Eukaryota</taxon>
        <taxon>Viridiplantae</taxon>
        <taxon>Streptophyta</taxon>
        <taxon>Embryophyta</taxon>
        <taxon>Tracheophyta</taxon>
        <taxon>Spermatophyta</taxon>
        <taxon>Magnoliopsida</taxon>
        <taxon>eudicotyledons</taxon>
        <taxon>Gunneridae</taxon>
        <taxon>Pentapetalae</taxon>
        <taxon>rosids</taxon>
        <taxon>fabids</taxon>
        <taxon>Malpighiales</taxon>
        <taxon>Rhizophoraceae</taxon>
        <taxon>Rhizophora</taxon>
    </lineage>
</organism>